<feature type="domain" description="ABM" evidence="1">
    <location>
        <begin position="5"/>
        <end position="93"/>
    </location>
</feature>
<evidence type="ECO:0000313" key="3">
    <source>
        <dbReference type="Proteomes" id="UP001596058"/>
    </source>
</evidence>
<dbReference type="SUPFAM" id="SSF54909">
    <property type="entry name" value="Dimeric alpha+beta barrel"/>
    <property type="match status" value="1"/>
</dbReference>
<sequence length="102" mass="11272">MKGRARVIIYLTVPEAGPAAIEDAYHDISGRLADTPGLLRNELLRSAMDSTGFAVLSEWESMADFKAWEEGAGHRSSTSPLRPFQDRAGERHYGIYEVVAAY</sequence>
<comment type="caution">
    <text evidence="2">The sequence shown here is derived from an EMBL/GenBank/DDBJ whole genome shotgun (WGS) entry which is preliminary data.</text>
</comment>
<organism evidence="2 3">
    <name type="scientific">Nonomuraea insulae</name>
    <dbReference type="NCBI Taxonomy" id="1616787"/>
    <lineage>
        <taxon>Bacteria</taxon>
        <taxon>Bacillati</taxon>
        <taxon>Actinomycetota</taxon>
        <taxon>Actinomycetes</taxon>
        <taxon>Streptosporangiales</taxon>
        <taxon>Streptosporangiaceae</taxon>
        <taxon>Nonomuraea</taxon>
    </lineage>
</organism>
<dbReference type="Gene3D" id="3.30.70.100">
    <property type="match status" value="1"/>
</dbReference>
<dbReference type="Pfam" id="PF03992">
    <property type="entry name" value="ABM"/>
    <property type="match status" value="1"/>
</dbReference>
<keyword evidence="2" id="KW-0503">Monooxygenase</keyword>
<dbReference type="InterPro" id="IPR011008">
    <property type="entry name" value="Dimeric_a/b-barrel"/>
</dbReference>
<dbReference type="PROSITE" id="PS51725">
    <property type="entry name" value="ABM"/>
    <property type="match status" value="1"/>
</dbReference>
<evidence type="ECO:0000259" key="1">
    <source>
        <dbReference type="PROSITE" id="PS51725"/>
    </source>
</evidence>
<reference evidence="3" key="1">
    <citation type="journal article" date="2019" name="Int. J. Syst. Evol. Microbiol.">
        <title>The Global Catalogue of Microorganisms (GCM) 10K type strain sequencing project: providing services to taxonomists for standard genome sequencing and annotation.</title>
        <authorList>
            <consortium name="The Broad Institute Genomics Platform"/>
            <consortium name="The Broad Institute Genome Sequencing Center for Infectious Disease"/>
            <person name="Wu L."/>
            <person name="Ma J."/>
        </authorList>
    </citation>
    <scope>NUCLEOTIDE SEQUENCE [LARGE SCALE GENOMIC DNA]</scope>
    <source>
        <strain evidence="3">CCUG 53903</strain>
    </source>
</reference>
<keyword evidence="3" id="KW-1185">Reference proteome</keyword>
<name>A0ABW1CQB6_9ACTN</name>
<gene>
    <name evidence="2" type="ORF">ACFPZ3_29030</name>
</gene>
<evidence type="ECO:0000313" key="2">
    <source>
        <dbReference type="EMBL" id="MFC5827926.1"/>
    </source>
</evidence>
<protein>
    <submittedName>
        <fullName evidence="2">Antibiotic biosynthesis monooxygenase family protein</fullName>
        <ecNumber evidence="2">1.14.-.-</ecNumber>
    </submittedName>
</protein>
<dbReference type="EMBL" id="JBHSPA010000031">
    <property type="protein sequence ID" value="MFC5827926.1"/>
    <property type="molecule type" value="Genomic_DNA"/>
</dbReference>
<proteinExistence type="predicted"/>
<dbReference type="GO" id="GO:0004497">
    <property type="term" value="F:monooxygenase activity"/>
    <property type="evidence" value="ECO:0007669"/>
    <property type="project" value="UniProtKB-KW"/>
</dbReference>
<dbReference type="InterPro" id="IPR007138">
    <property type="entry name" value="ABM_dom"/>
</dbReference>
<dbReference type="EC" id="1.14.-.-" evidence="2"/>
<accession>A0ABW1CQB6</accession>
<dbReference type="RefSeq" id="WP_379517426.1">
    <property type="nucleotide sequence ID" value="NZ_JBHSPA010000031.1"/>
</dbReference>
<keyword evidence="2" id="KW-0560">Oxidoreductase</keyword>
<dbReference type="Proteomes" id="UP001596058">
    <property type="component" value="Unassembled WGS sequence"/>
</dbReference>